<dbReference type="EMBL" id="CP029193">
    <property type="protein sequence ID" value="QES29241.1"/>
    <property type="molecule type" value="Genomic_DNA"/>
</dbReference>
<protein>
    <recommendedName>
        <fullName evidence="1">Methyltransferase domain-containing protein</fullName>
    </recommendedName>
</protein>
<gene>
    <name evidence="2" type="ORF">DEJ47_24920</name>
</gene>
<accession>A0A5P2BJC5</accession>
<reference evidence="2 3" key="1">
    <citation type="submission" date="2018-05" db="EMBL/GenBank/DDBJ databases">
        <title>Streptomyces venezuelae.</title>
        <authorList>
            <person name="Kim W."/>
            <person name="Lee N."/>
            <person name="Cho B.-K."/>
        </authorList>
    </citation>
    <scope>NUCLEOTIDE SEQUENCE [LARGE SCALE GENOMIC DNA]</scope>
    <source>
        <strain evidence="2 3">ATCC 14583</strain>
    </source>
</reference>
<dbReference type="OrthoDB" id="3172472at2"/>
<keyword evidence="3" id="KW-1185">Reference proteome</keyword>
<dbReference type="GO" id="GO:0008168">
    <property type="term" value="F:methyltransferase activity"/>
    <property type="evidence" value="ECO:0007669"/>
    <property type="project" value="UniProtKB-ARBA"/>
</dbReference>
<evidence type="ECO:0000259" key="1">
    <source>
        <dbReference type="Pfam" id="PF13649"/>
    </source>
</evidence>
<dbReference type="SUPFAM" id="SSF53335">
    <property type="entry name" value="S-adenosyl-L-methionine-dependent methyltransferases"/>
    <property type="match status" value="1"/>
</dbReference>
<evidence type="ECO:0000313" key="2">
    <source>
        <dbReference type="EMBL" id="QES29241.1"/>
    </source>
</evidence>
<sequence>MTGTTDDYLHEAEIYDVLWADLNSFDLPFLLSMAAEFGGPLLEIGCGTGRVLLPCMEHVDRAVGVDRSPSMLEQGRANLSASGVPEERVRLVEADLRSFDLGERFNLVLAGGQTMFHLETDDDWLAALATIRDHLQPGGRFVAGVPVFQEADFRDYHKKQLFVDEIRHPRTGLRIALWDYSTFDFEKQSITRRRVSEVLDEQGLVIERRHDIRKNIYRFPPEMRKLLEQAGFRIEAEYGDYDRGPYTEESEDFVWVATVEGRKEDQPC</sequence>
<dbReference type="CDD" id="cd02440">
    <property type="entry name" value="AdoMet_MTases"/>
    <property type="match status" value="1"/>
</dbReference>
<organism evidence="2 3">
    <name type="scientific">Streptomyces venezuelae</name>
    <dbReference type="NCBI Taxonomy" id="54571"/>
    <lineage>
        <taxon>Bacteria</taxon>
        <taxon>Bacillati</taxon>
        <taxon>Actinomycetota</taxon>
        <taxon>Actinomycetes</taxon>
        <taxon>Kitasatosporales</taxon>
        <taxon>Streptomycetaceae</taxon>
        <taxon>Streptomyces</taxon>
    </lineage>
</organism>
<dbReference type="RefSeq" id="WP_150171792.1">
    <property type="nucleotide sequence ID" value="NZ_CP029193.1"/>
</dbReference>
<proteinExistence type="predicted"/>
<dbReference type="Proteomes" id="UP000323046">
    <property type="component" value="Chromosome"/>
</dbReference>
<evidence type="ECO:0000313" key="3">
    <source>
        <dbReference type="Proteomes" id="UP000323046"/>
    </source>
</evidence>
<feature type="domain" description="Methyltransferase" evidence="1">
    <location>
        <begin position="42"/>
        <end position="139"/>
    </location>
</feature>
<dbReference type="InterPro" id="IPR041698">
    <property type="entry name" value="Methyltransf_25"/>
</dbReference>
<dbReference type="Gene3D" id="3.40.50.150">
    <property type="entry name" value="Vaccinia Virus protein VP39"/>
    <property type="match status" value="1"/>
</dbReference>
<dbReference type="Pfam" id="PF13649">
    <property type="entry name" value="Methyltransf_25"/>
    <property type="match status" value="1"/>
</dbReference>
<dbReference type="PANTHER" id="PTHR43591">
    <property type="entry name" value="METHYLTRANSFERASE"/>
    <property type="match status" value="1"/>
</dbReference>
<dbReference type="InterPro" id="IPR029063">
    <property type="entry name" value="SAM-dependent_MTases_sf"/>
</dbReference>
<name>A0A5P2BJC5_STRVZ</name>
<dbReference type="AlphaFoldDB" id="A0A5P2BJC5"/>